<reference evidence="3 4" key="1">
    <citation type="journal article" date="2011" name="Int. J. Syst. Evol. Microbiol.">
        <title>Zhongshania antarctica gen. nov., sp. nov. and Zhongshania guokunii sp. nov., gammaproteobacteria respectively isolated from coastal attached (fast) ice and surface seawater of the Antarctic.</title>
        <authorList>
            <person name="Li H.J."/>
            <person name="Zhang X.Y."/>
            <person name="Chen C.X."/>
            <person name="Zhang Y.J."/>
            <person name="Gao Z.M."/>
            <person name="Yu Y."/>
            <person name="Chen X.L."/>
            <person name="Chen B."/>
            <person name="Zhang Y.Z."/>
        </authorList>
    </citation>
    <scope>NUCLEOTIDE SEQUENCE [LARGE SCALE GENOMIC DNA]</scope>
    <source>
        <strain evidence="3 4">15-R06ZXC-3</strain>
    </source>
</reference>
<organism evidence="3 4">
    <name type="scientific">Thioclava arctica</name>
    <dbReference type="NCBI Taxonomy" id="3238301"/>
    <lineage>
        <taxon>Bacteria</taxon>
        <taxon>Pseudomonadati</taxon>
        <taxon>Pseudomonadota</taxon>
        <taxon>Alphaproteobacteria</taxon>
        <taxon>Rhodobacterales</taxon>
        <taxon>Paracoccaceae</taxon>
        <taxon>Thioclava</taxon>
    </lineage>
</organism>
<sequence length="288" mass="30486">MENIRGSILMVAAMAAFAMEDMFVKSASTHVAVGIVLMLFGLGGMAVFATLITARGQSLGHRAVLSPPMLIKLCLEVVGRLGYTLGIALTPLTNASTILQATPLVVVAGAAIVFSERVGTRRWIAVGIGFIGVLIVLRPGLEGFVPAALWTVLGMFGFAGRDLATRACPPALSNFQLSFYGFAMLIPTGALILMITGGSGAPDWAVLRDVAGAVCFGTFAYWSLTKAMRMGEVSVITPFRYTRLIFALILGALVFGERPDGAMIIGSVLIVASGLYTLLEQRRVRRLA</sequence>
<dbReference type="InterPro" id="IPR000620">
    <property type="entry name" value="EamA_dom"/>
</dbReference>
<dbReference type="RefSeq" id="WP_368391870.1">
    <property type="nucleotide sequence ID" value="NZ_JBFRYC010000005.1"/>
</dbReference>
<evidence type="ECO:0000313" key="3">
    <source>
        <dbReference type="EMBL" id="MEX1661957.1"/>
    </source>
</evidence>
<keyword evidence="1" id="KW-0472">Membrane</keyword>
<dbReference type="PANTHER" id="PTHR22911">
    <property type="entry name" value="ACYL-MALONYL CONDENSING ENZYME-RELATED"/>
    <property type="match status" value="1"/>
</dbReference>
<feature type="domain" description="EamA" evidence="2">
    <location>
        <begin position="5"/>
        <end position="137"/>
    </location>
</feature>
<keyword evidence="4" id="KW-1185">Reference proteome</keyword>
<keyword evidence="1" id="KW-0812">Transmembrane</keyword>
<protein>
    <submittedName>
        <fullName evidence="3">DMT family transporter</fullName>
    </submittedName>
</protein>
<dbReference type="EMBL" id="JBFRYC010000005">
    <property type="protein sequence ID" value="MEX1661957.1"/>
    <property type="molecule type" value="Genomic_DNA"/>
</dbReference>
<feature type="transmembrane region" description="Helical" evidence="1">
    <location>
        <begin position="147"/>
        <end position="165"/>
    </location>
</feature>
<feature type="transmembrane region" description="Helical" evidence="1">
    <location>
        <begin position="98"/>
        <end position="116"/>
    </location>
</feature>
<name>A0ABV3TKB3_9RHOB</name>
<feature type="transmembrane region" description="Helical" evidence="1">
    <location>
        <begin position="236"/>
        <end position="255"/>
    </location>
</feature>
<dbReference type="InterPro" id="IPR037185">
    <property type="entry name" value="EmrE-like"/>
</dbReference>
<dbReference type="SUPFAM" id="SSF103481">
    <property type="entry name" value="Multidrug resistance efflux transporter EmrE"/>
    <property type="match status" value="2"/>
</dbReference>
<dbReference type="Proteomes" id="UP001557465">
    <property type="component" value="Unassembled WGS sequence"/>
</dbReference>
<dbReference type="Pfam" id="PF00892">
    <property type="entry name" value="EamA"/>
    <property type="match status" value="2"/>
</dbReference>
<feature type="transmembrane region" description="Helical" evidence="1">
    <location>
        <begin position="30"/>
        <end position="52"/>
    </location>
</feature>
<feature type="transmembrane region" description="Helical" evidence="1">
    <location>
        <begin position="204"/>
        <end position="224"/>
    </location>
</feature>
<dbReference type="PANTHER" id="PTHR22911:SF135">
    <property type="entry name" value="BLR4310 PROTEIN"/>
    <property type="match status" value="1"/>
</dbReference>
<dbReference type="Gene3D" id="1.10.3730.20">
    <property type="match status" value="1"/>
</dbReference>
<feature type="transmembrane region" description="Helical" evidence="1">
    <location>
        <begin position="177"/>
        <end position="198"/>
    </location>
</feature>
<keyword evidence="1" id="KW-1133">Transmembrane helix</keyword>
<evidence type="ECO:0000256" key="1">
    <source>
        <dbReference type="SAM" id="Phobius"/>
    </source>
</evidence>
<evidence type="ECO:0000313" key="4">
    <source>
        <dbReference type="Proteomes" id="UP001557465"/>
    </source>
</evidence>
<feature type="transmembrane region" description="Helical" evidence="1">
    <location>
        <begin position="123"/>
        <end position="141"/>
    </location>
</feature>
<comment type="caution">
    <text evidence="3">The sequence shown here is derived from an EMBL/GenBank/DDBJ whole genome shotgun (WGS) entry which is preliminary data.</text>
</comment>
<feature type="transmembrane region" description="Helical" evidence="1">
    <location>
        <begin position="261"/>
        <end position="279"/>
    </location>
</feature>
<gene>
    <name evidence="3" type="ORF">AB4874_09900</name>
</gene>
<evidence type="ECO:0000259" key="2">
    <source>
        <dbReference type="Pfam" id="PF00892"/>
    </source>
</evidence>
<accession>A0ABV3TKB3</accession>
<proteinExistence type="predicted"/>
<feature type="domain" description="EamA" evidence="2">
    <location>
        <begin position="147"/>
        <end position="273"/>
    </location>
</feature>